<keyword evidence="3" id="KW-1185">Reference proteome</keyword>
<feature type="compositionally biased region" description="Basic and acidic residues" evidence="1">
    <location>
        <begin position="30"/>
        <end position="39"/>
    </location>
</feature>
<feature type="compositionally biased region" description="Basic and acidic residues" evidence="1">
    <location>
        <begin position="77"/>
        <end position="86"/>
    </location>
</feature>
<name>A0ABX7B7E6_9PROT</name>
<protein>
    <submittedName>
        <fullName evidence="2">Uncharacterized protein</fullName>
    </submittedName>
</protein>
<sequence length="120" mass="13284">MAALGLPPTMSRRPSQAELARPFRQSLHPDPAKQRETKRLHKARIEALRKRRDLQKEWYGRTGLDALNRRHARLLEEKPGSERDLMELMIGPGGGGGGHAAPTAGNRRRGVSGPAAPARR</sequence>
<dbReference type="RefSeq" id="WP_201073204.1">
    <property type="nucleotide sequence ID" value="NZ_CP067420.1"/>
</dbReference>
<accession>A0ABX7B7E6</accession>
<feature type="region of interest" description="Disordered" evidence="1">
    <location>
        <begin position="1"/>
        <end position="39"/>
    </location>
</feature>
<reference evidence="2" key="1">
    <citation type="submission" date="2021-02" db="EMBL/GenBank/DDBJ databases">
        <title>Skermanella TT6 skin isolate.</title>
        <authorList>
            <person name="Lee K."/>
            <person name="Ganzorig M."/>
        </authorList>
    </citation>
    <scope>NUCLEOTIDE SEQUENCE</scope>
    <source>
        <strain evidence="2">TT6</strain>
    </source>
</reference>
<gene>
    <name evidence="2" type="ORF">IGS68_20465</name>
</gene>
<evidence type="ECO:0000313" key="2">
    <source>
        <dbReference type="EMBL" id="QQP88396.1"/>
    </source>
</evidence>
<dbReference type="Proteomes" id="UP000595197">
    <property type="component" value="Chromosome"/>
</dbReference>
<proteinExistence type="predicted"/>
<evidence type="ECO:0000256" key="1">
    <source>
        <dbReference type="SAM" id="MobiDB-lite"/>
    </source>
</evidence>
<dbReference type="EMBL" id="CP067420">
    <property type="protein sequence ID" value="QQP88396.1"/>
    <property type="molecule type" value="Genomic_DNA"/>
</dbReference>
<organism evidence="2 3">
    <name type="scientific">Skermanella cutis</name>
    <dbReference type="NCBI Taxonomy" id="2775420"/>
    <lineage>
        <taxon>Bacteria</taxon>
        <taxon>Pseudomonadati</taxon>
        <taxon>Pseudomonadota</taxon>
        <taxon>Alphaproteobacteria</taxon>
        <taxon>Rhodospirillales</taxon>
        <taxon>Azospirillaceae</taxon>
        <taxon>Skermanella</taxon>
    </lineage>
</organism>
<evidence type="ECO:0000313" key="3">
    <source>
        <dbReference type="Proteomes" id="UP000595197"/>
    </source>
</evidence>
<feature type="region of interest" description="Disordered" evidence="1">
    <location>
        <begin position="77"/>
        <end position="120"/>
    </location>
</feature>